<dbReference type="EMBL" id="BGZK01001737">
    <property type="protein sequence ID" value="GBP85445.1"/>
    <property type="molecule type" value="Genomic_DNA"/>
</dbReference>
<gene>
    <name evidence="1" type="ORF">EVAR_22496_1</name>
</gene>
<sequence length="73" mass="8203">MQRRRTQRALANWPRIARRISTADVPAGSSTVMYTAKEKRKPTVQGRVHGGCRFATCFVEFIASGYPVLEMTS</sequence>
<name>A0A4C1ZFX4_EUMVA</name>
<accession>A0A4C1ZFX4</accession>
<protein>
    <submittedName>
        <fullName evidence="1">Uncharacterized protein</fullName>
    </submittedName>
</protein>
<reference evidence="1 2" key="1">
    <citation type="journal article" date="2019" name="Commun. Biol.">
        <title>The bagworm genome reveals a unique fibroin gene that provides high tensile strength.</title>
        <authorList>
            <person name="Kono N."/>
            <person name="Nakamura H."/>
            <person name="Ohtoshi R."/>
            <person name="Tomita M."/>
            <person name="Numata K."/>
            <person name="Arakawa K."/>
        </authorList>
    </citation>
    <scope>NUCLEOTIDE SEQUENCE [LARGE SCALE GENOMIC DNA]</scope>
</reference>
<proteinExistence type="predicted"/>
<evidence type="ECO:0000313" key="1">
    <source>
        <dbReference type="EMBL" id="GBP85445.1"/>
    </source>
</evidence>
<dbReference type="Proteomes" id="UP000299102">
    <property type="component" value="Unassembled WGS sequence"/>
</dbReference>
<keyword evidence="2" id="KW-1185">Reference proteome</keyword>
<comment type="caution">
    <text evidence="1">The sequence shown here is derived from an EMBL/GenBank/DDBJ whole genome shotgun (WGS) entry which is preliminary data.</text>
</comment>
<organism evidence="1 2">
    <name type="scientific">Eumeta variegata</name>
    <name type="common">Bagworm moth</name>
    <name type="synonym">Eumeta japonica</name>
    <dbReference type="NCBI Taxonomy" id="151549"/>
    <lineage>
        <taxon>Eukaryota</taxon>
        <taxon>Metazoa</taxon>
        <taxon>Ecdysozoa</taxon>
        <taxon>Arthropoda</taxon>
        <taxon>Hexapoda</taxon>
        <taxon>Insecta</taxon>
        <taxon>Pterygota</taxon>
        <taxon>Neoptera</taxon>
        <taxon>Endopterygota</taxon>
        <taxon>Lepidoptera</taxon>
        <taxon>Glossata</taxon>
        <taxon>Ditrysia</taxon>
        <taxon>Tineoidea</taxon>
        <taxon>Psychidae</taxon>
        <taxon>Oiketicinae</taxon>
        <taxon>Eumeta</taxon>
    </lineage>
</organism>
<evidence type="ECO:0000313" key="2">
    <source>
        <dbReference type="Proteomes" id="UP000299102"/>
    </source>
</evidence>
<dbReference type="AlphaFoldDB" id="A0A4C1ZFX4"/>